<evidence type="ECO:0000313" key="2">
    <source>
        <dbReference type="EMBL" id="EMZ37005.1"/>
    </source>
</evidence>
<reference evidence="2 3" key="1">
    <citation type="journal article" date="2014" name="Genome Announc.">
        <title>Draft genome sequences of the altered schaedler flora, a defined bacterial community from gnotobiotic mice.</title>
        <authorList>
            <person name="Wannemuehler M.J."/>
            <person name="Overstreet A.M."/>
            <person name="Ward D.V."/>
            <person name="Phillips G.J."/>
        </authorList>
    </citation>
    <scope>NUCLEOTIDE SEQUENCE [LARGE SCALE GENOMIC DNA]</scope>
    <source>
        <strain evidence="2 3">ASF492</strain>
    </source>
</reference>
<comment type="caution">
    <text evidence="2">The sequence shown here is derived from an EMBL/GenBank/DDBJ whole genome shotgun (WGS) entry which is preliminary data.</text>
</comment>
<keyword evidence="3" id="KW-1185">Reference proteome</keyword>
<dbReference type="Proteomes" id="UP000012589">
    <property type="component" value="Unassembled WGS sequence"/>
</dbReference>
<proteinExistence type="predicted"/>
<dbReference type="EMBL" id="AQFT01000017">
    <property type="protein sequence ID" value="EMZ37005.1"/>
    <property type="molecule type" value="Genomic_DNA"/>
</dbReference>
<evidence type="ECO:0000259" key="1">
    <source>
        <dbReference type="Pfam" id="PF13930"/>
    </source>
</evidence>
<dbReference type="InterPro" id="IPR044929">
    <property type="entry name" value="DNA/RNA_non-sp_Endonuclease_sf"/>
</dbReference>
<organism evidence="2 3">
    <name type="scientific">Eubacterium plexicaudatum ASF492</name>
    <dbReference type="NCBI Taxonomy" id="1235802"/>
    <lineage>
        <taxon>Bacteria</taxon>
        <taxon>Bacillati</taxon>
        <taxon>Bacillota</taxon>
        <taxon>Clostridia</taxon>
        <taxon>Eubacteriales</taxon>
        <taxon>Eubacteriaceae</taxon>
        <taxon>Eubacterium</taxon>
    </lineage>
</organism>
<evidence type="ECO:0000313" key="3">
    <source>
        <dbReference type="Proteomes" id="UP000012589"/>
    </source>
</evidence>
<dbReference type="Pfam" id="PF13930">
    <property type="entry name" value="Endonuclea_NS_2"/>
    <property type="match status" value="1"/>
</dbReference>
<gene>
    <name evidence="2" type="ORF">C823_00601</name>
</gene>
<dbReference type="Gene3D" id="3.40.570.10">
    <property type="entry name" value="Extracellular Endonuclease, subunit A"/>
    <property type="match status" value="1"/>
</dbReference>
<feature type="domain" description="Type VII secretion system protein EssD-like" evidence="1">
    <location>
        <begin position="38"/>
        <end position="161"/>
    </location>
</feature>
<sequence length="181" mass="21219">MYRYSRFTVYDSEEVLESDSERKQLQKEHFASTYTLRPNDNYEVNGYSYETDKFGRIKRCEGSLRLEDGKRNPDHQVHAGGEYRLSTDEGGHLIARRFGGSEKVDNLVPMEYHVNHYEYKELENDWASELEKGNSVDVKIQCRYSGESTRPTDFIVKYQVTDPNGFTRNETRRIHNQEGGK</sequence>
<dbReference type="AlphaFoldDB" id="N2BF50"/>
<dbReference type="InterPro" id="IPR044927">
    <property type="entry name" value="Endonuclea_NS_2"/>
</dbReference>
<dbReference type="eggNOG" id="COG1864">
    <property type="taxonomic scope" value="Bacteria"/>
</dbReference>
<accession>N2BF50</accession>
<dbReference type="STRING" id="1235802.C823_00601"/>
<name>N2BF50_9FIRM</name>
<protein>
    <recommendedName>
        <fullName evidence="1">Type VII secretion system protein EssD-like domain-containing protein</fullName>
    </recommendedName>
</protein>
<dbReference type="HOGENOM" id="CLU_081541_1_0_9"/>